<accession>A0A3N1DBJ8</accession>
<dbReference type="RefSeq" id="WP_123669742.1">
    <property type="nucleotide sequence ID" value="NZ_RJKE01000001.1"/>
</dbReference>
<feature type="region of interest" description="Disordered" evidence="1">
    <location>
        <begin position="183"/>
        <end position="205"/>
    </location>
</feature>
<name>A0A3N1DBJ8_9ACTN</name>
<dbReference type="OrthoDB" id="3524665at2"/>
<evidence type="ECO:0000256" key="1">
    <source>
        <dbReference type="SAM" id="MobiDB-lite"/>
    </source>
</evidence>
<dbReference type="EMBL" id="RJKE01000001">
    <property type="protein sequence ID" value="ROO90846.1"/>
    <property type="molecule type" value="Genomic_DNA"/>
</dbReference>
<keyword evidence="3" id="KW-1185">Reference proteome</keyword>
<organism evidence="2 3">
    <name type="scientific">Actinocorallia herbida</name>
    <dbReference type="NCBI Taxonomy" id="58109"/>
    <lineage>
        <taxon>Bacteria</taxon>
        <taxon>Bacillati</taxon>
        <taxon>Actinomycetota</taxon>
        <taxon>Actinomycetes</taxon>
        <taxon>Streptosporangiales</taxon>
        <taxon>Thermomonosporaceae</taxon>
        <taxon>Actinocorallia</taxon>
    </lineage>
</organism>
<proteinExistence type="predicted"/>
<evidence type="ECO:0000313" key="2">
    <source>
        <dbReference type="EMBL" id="ROO90846.1"/>
    </source>
</evidence>
<dbReference type="Gene3D" id="1.20.120.1550">
    <property type="entry name" value="Protein of unknown function DUF5063"/>
    <property type="match status" value="1"/>
</dbReference>
<dbReference type="AlphaFoldDB" id="A0A3N1DBJ8"/>
<gene>
    <name evidence="2" type="ORF">EDD29_8587</name>
</gene>
<dbReference type="InterPro" id="IPR038312">
    <property type="entry name" value="DUF5063_sf"/>
</dbReference>
<comment type="caution">
    <text evidence="2">The sequence shown here is derived from an EMBL/GenBank/DDBJ whole genome shotgun (WGS) entry which is preliminary data.</text>
</comment>
<dbReference type="Pfam" id="PF16702">
    <property type="entry name" value="DUF5063"/>
    <property type="match status" value="1"/>
</dbReference>
<reference evidence="2 3" key="1">
    <citation type="submission" date="2018-11" db="EMBL/GenBank/DDBJ databases">
        <title>Sequencing the genomes of 1000 actinobacteria strains.</title>
        <authorList>
            <person name="Klenk H.-P."/>
        </authorList>
    </citation>
    <scope>NUCLEOTIDE SEQUENCE [LARGE SCALE GENOMIC DNA]</scope>
    <source>
        <strain evidence="2 3">DSM 44254</strain>
    </source>
</reference>
<dbReference type="Proteomes" id="UP000272400">
    <property type="component" value="Unassembled WGS sequence"/>
</dbReference>
<protein>
    <submittedName>
        <fullName evidence="2">Uncharacterized protein DUF5063</fullName>
    </submittedName>
</protein>
<sequence length="205" mass="22522">MSSANTPKDWDDLAERVVLHVENYLAGLERCARGEAGSQMVSVLLLEVAQVMLAGAQLGASPDVVLPDNWEPEIGPDPDLDVVRQGLAERLPVVDDYIEVFDPYKDVETTSYRLSDDLVDVASDLVHGLRHFKAGRTMEALWWWQYSYLNHWGNHGGAALRALHAVVSGVRLDVAEERLVDAEPVDPAEATEPTGQPKPADLVTT</sequence>
<dbReference type="InterPro" id="IPR032025">
    <property type="entry name" value="DUF5063"/>
</dbReference>
<evidence type="ECO:0000313" key="3">
    <source>
        <dbReference type="Proteomes" id="UP000272400"/>
    </source>
</evidence>